<reference evidence="1 2" key="1">
    <citation type="submission" date="2021-03" db="EMBL/GenBank/DDBJ databases">
        <title>Sequencing the genomes of 1000 actinobacteria strains.</title>
        <authorList>
            <person name="Klenk H.-P."/>
        </authorList>
    </citation>
    <scope>NUCLEOTIDE SEQUENCE [LARGE SCALE GENOMIC DNA]</scope>
    <source>
        <strain evidence="1 2">DSM 14564</strain>
    </source>
</reference>
<comment type="caution">
    <text evidence="1">The sequence shown here is derived from an EMBL/GenBank/DDBJ whole genome shotgun (WGS) entry which is preliminary data.</text>
</comment>
<accession>A0ABS4YM97</accession>
<dbReference type="Proteomes" id="UP000698222">
    <property type="component" value="Unassembled WGS sequence"/>
</dbReference>
<sequence>MSYQDFRSFWPRAASLWRGIRRNRRTAAGGASFLRPGIYFPRSETLWARRGAHLPGHLLRTKGGRSSISARASTLYLRFRLMAGAFVVLGSRRGRTAELVVASFDGGIVVLDHAGSRVFRTYGTGRVSAADERRRRQFSDHVSAPQLWFRDDGAVVEEELIEGAYLGDVSHEQRAGLITILVEQFTALVAAYGSEAPSLTDRDLHVLLSQVDVPPGFARAWEASVIEWLSSETPWIPSPREANAKNIVMRSDGRPAPIDLGDLQVDPYFVYPVGILIAAGSEAIRRFLVGDEDYSFATLFAVADQSWDGTPSERTGLLLTRIAYAAHKDSLAEGDVDRAVFTASLRRRWEEVRDAFDRLPSGSSSRATPGP</sequence>
<evidence type="ECO:0000313" key="2">
    <source>
        <dbReference type="Proteomes" id="UP000698222"/>
    </source>
</evidence>
<dbReference type="RefSeq" id="WP_209892697.1">
    <property type="nucleotide sequence ID" value="NZ_BAAAJV010000051.1"/>
</dbReference>
<protein>
    <recommendedName>
        <fullName evidence="3">Aminoglycoside phosphotransferase domain-containing protein</fullName>
    </recommendedName>
</protein>
<evidence type="ECO:0000313" key="1">
    <source>
        <dbReference type="EMBL" id="MBP2409927.1"/>
    </source>
</evidence>
<keyword evidence="2" id="KW-1185">Reference proteome</keyword>
<proteinExistence type="predicted"/>
<evidence type="ECO:0008006" key="3">
    <source>
        <dbReference type="Google" id="ProtNLM"/>
    </source>
</evidence>
<organism evidence="1 2">
    <name type="scientific">Brachybacterium fresconis</name>
    <dbReference type="NCBI Taxonomy" id="173363"/>
    <lineage>
        <taxon>Bacteria</taxon>
        <taxon>Bacillati</taxon>
        <taxon>Actinomycetota</taxon>
        <taxon>Actinomycetes</taxon>
        <taxon>Micrococcales</taxon>
        <taxon>Dermabacteraceae</taxon>
        <taxon>Brachybacterium</taxon>
    </lineage>
</organism>
<dbReference type="EMBL" id="JAGIOC010000001">
    <property type="protein sequence ID" value="MBP2409927.1"/>
    <property type="molecule type" value="Genomic_DNA"/>
</dbReference>
<name>A0ABS4YM97_9MICO</name>
<gene>
    <name evidence="1" type="ORF">JOF44_002830</name>
</gene>